<accession>A0A8H4IXT4</accession>
<organism evidence="2 3">
    <name type="scientific">Botryosphaeria dothidea</name>
    <dbReference type="NCBI Taxonomy" id="55169"/>
    <lineage>
        <taxon>Eukaryota</taxon>
        <taxon>Fungi</taxon>
        <taxon>Dikarya</taxon>
        <taxon>Ascomycota</taxon>
        <taxon>Pezizomycotina</taxon>
        <taxon>Dothideomycetes</taxon>
        <taxon>Dothideomycetes incertae sedis</taxon>
        <taxon>Botryosphaeriales</taxon>
        <taxon>Botryosphaeriaceae</taxon>
        <taxon>Botryosphaeria</taxon>
    </lineage>
</organism>
<gene>
    <name evidence="2" type="ORF">GTA08_BOTSDO04277</name>
</gene>
<evidence type="ECO:0000256" key="1">
    <source>
        <dbReference type="SAM" id="MobiDB-lite"/>
    </source>
</evidence>
<feature type="region of interest" description="Disordered" evidence="1">
    <location>
        <begin position="429"/>
        <end position="449"/>
    </location>
</feature>
<proteinExistence type="predicted"/>
<dbReference type="Proteomes" id="UP000572817">
    <property type="component" value="Unassembled WGS sequence"/>
</dbReference>
<keyword evidence="3" id="KW-1185">Reference proteome</keyword>
<comment type="caution">
    <text evidence="2">The sequence shown here is derived from an EMBL/GenBank/DDBJ whole genome shotgun (WGS) entry which is preliminary data.</text>
</comment>
<protein>
    <submittedName>
        <fullName evidence="2">Uncharacterized protein</fullName>
    </submittedName>
</protein>
<dbReference type="OrthoDB" id="3478523at2759"/>
<dbReference type="AlphaFoldDB" id="A0A8H4IXT4"/>
<evidence type="ECO:0000313" key="3">
    <source>
        <dbReference type="Proteomes" id="UP000572817"/>
    </source>
</evidence>
<reference evidence="2" key="1">
    <citation type="submission" date="2020-04" db="EMBL/GenBank/DDBJ databases">
        <title>Genome Assembly and Annotation of Botryosphaeria dothidea sdau 11-99, a Latent Pathogen of Apple Fruit Ring Rot in China.</title>
        <authorList>
            <person name="Yu C."/>
            <person name="Diao Y."/>
            <person name="Lu Q."/>
            <person name="Zhao J."/>
            <person name="Cui S."/>
            <person name="Peng C."/>
            <person name="He B."/>
            <person name="Liu H."/>
        </authorList>
    </citation>
    <scope>NUCLEOTIDE SEQUENCE [LARGE SCALE GENOMIC DNA]</scope>
    <source>
        <strain evidence="2">Sdau11-99</strain>
    </source>
</reference>
<name>A0A8H4IXT4_9PEZI</name>
<evidence type="ECO:0000313" key="2">
    <source>
        <dbReference type="EMBL" id="KAF4308302.1"/>
    </source>
</evidence>
<dbReference type="EMBL" id="WWBZ02000022">
    <property type="protein sequence ID" value="KAF4308302.1"/>
    <property type="molecule type" value="Genomic_DNA"/>
</dbReference>
<sequence length="449" mass="51539">MPKGGRFGRMARDLEKLPCELIEPVLADLGLEQVIRMSKYGGPRVIWSIEYSPTWKEYFRDGRAQVLRRLLAVTDQVETFCFRQNNCNRHYAGSPGEELSFLSSLSRSWTHSNYPAISQDNLQAIWLHKLSVLLARTTETIYKDSDCFKLLKPYLSAADLHALIEIGYKIIVFSKDIEITFLTYNHYRHSVKHDLSRALPADELSTFVALHQRARRARGLAMAAELRRLAALSEAHPTRVKEPWAPQTRRVNEEHVPRQLRAEARKLERSLPAGNKKRACSYRFVWAFPALVPYDWCLRLFTQVLEKSGMPGGVYAPEIEEKVVKVLDGLACVYGRDGTRLDGEKTSSVRLRTAGTPWSVQPEGKNDGKAKFETERIGRDYDPHADVELEWLETFVEVVAWMEKEFPEDVKEVRGSDWYEGNEVARIRREKRRAGTTQNTGKSNELAIR</sequence>